<feature type="compositionally biased region" description="Polar residues" evidence="1">
    <location>
        <begin position="82"/>
        <end position="92"/>
    </location>
</feature>
<evidence type="ECO:0000256" key="1">
    <source>
        <dbReference type="SAM" id="MobiDB-lite"/>
    </source>
</evidence>
<protein>
    <submittedName>
        <fullName evidence="2">Uncharacterized protein</fullName>
    </submittedName>
</protein>
<reference evidence="2" key="1">
    <citation type="journal article" date="2022" name="Plant J.">
        <title>Strategies of tolerance reflected in two North American maple genomes.</title>
        <authorList>
            <person name="McEvoy S.L."/>
            <person name="Sezen U.U."/>
            <person name="Trouern-Trend A."/>
            <person name="McMahon S.M."/>
            <person name="Schaberg P.G."/>
            <person name="Yang J."/>
            <person name="Wegrzyn J.L."/>
            <person name="Swenson N.G."/>
        </authorList>
    </citation>
    <scope>NUCLEOTIDE SEQUENCE</scope>
    <source>
        <strain evidence="2">NS2018</strain>
    </source>
</reference>
<dbReference type="Proteomes" id="UP001168877">
    <property type="component" value="Unassembled WGS sequence"/>
</dbReference>
<comment type="caution">
    <text evidence="2">The sequence shown here is derived from an EMBL/GenBank/DDBJ whole genome shotgun (WGS) entry which is preliminary data.</text>
</comment>
<dbReference type="AlphaFoldDB" id="A0AA39S0J7"/>
<keyword evidence="3" id="KW-1185">Reference proteome</keyword>
<reference evidence="2" key="2">
    <citation type="submission" date="2023-06" db="EMBL/GenBank/DDBJ databases">
        <authorList>
            <person name="Swenson N.G."/>
            <person name="Wegrzyn J.L."/>
            <person name="Mcevoy S.L."/>
        </authorList>
    </citation>
    <scope>NUCLEOTIDE SEQUENCE</scope>
    <source>
        <strain evidence="2">NS2018</strain>
        <tissue evidence="2">Leaf</tissue>
    </source>
</reference>
<feature type="region of interest" description="Disordered" evidence="1">
    <location>
        <begin position="180"/>
        <end position="268"/>
    </location>
</feature>
<dbReference type="EMBL" id="JAUESC010000384">
    <property type="protein sequence ID" value="KAK0581777.1"/>
    <property type="molecule type" value="Genomic_DNA"/>
</dbReference>
<evidence type="ECO:0000313" key="2">
    <source>
        <dbReference type="EMBL" id="KAK0581777.1"/>
    </source>
</evidence>
<feature type="region of interest" description="Disordered" evidence="1">
    <location>
        <begin position="81"/>
        <end position="108"/>
    </location>
</feature>
<evidence type="ECO:0000313" key="3">
    <source>
        <dbReference type="Proteomes" id="UP001168877"/>
    </source>
</evidence>
<sequence length="268" mass="29224">MENWFREGRGLCLFLKREKRFEVKELLESGSIASQNGESANAAVIGREVTTIGRTETLPPGREMNHPQSDRMAIDGPVSGLGPSTSTQSLILSESGRGSGSENMGSKQMEVCPGREVVAPNLVTQMQDPAVDHQLQKLEQQVTPVKKSGKKWKRAARSMNQTQIACKISSPLQRMIMAGKISKKEPKAQSPPRRASGKSPRKISPKTSALPPLHSPGSKSEGGSKACKRKVVFELSEVVRDSKKGKTSSPEVDPMRSAEPDIQARREQ</sequence>
<gene>
    <name evidence="2" type="ORF">LWI29_017796</name>
</gene>
<feature type="compositionally biased region" description="Basic and acidic residues" evidence="1">
    <location>
        <begin position="253"/>
        <end position="268"/>
    </location>
</feature>
<proteinExistence type="predicted"/>
<accession>A0AA39S0J7</accession>
<organism evidence="2 3">
    <name type="scientific">Acer saccharum</name>
    <name type="common">Sugar maple</name>
    <dbReference type="NCBI Taxonomy" id="4024"/>
    <lineage>
        <taxon>Eukaryota</taxon>
        <taxon>Viridiplantae</taxon>
        <taxon>Streptophyta</taxon>
        <taxon>Embryophyta</taxon>
        <taxon>Tracheophyta</taxon>
        <taxon>Spermatophyta</taxon>
        <taxon>Magnoliopsida</taxon>
        <taxon>eudicotyledons</taxon>
        <taxon>Gunneridae</taxon>
        <taxon>Pentapetalae</taxon>
        <taxon>rosids</taxon>
        <taxon>malvids</taxon>
        <taxon>Sapindales</taxon>
        <taxon>Sapindaceae</taxon>
        <taxon>Hippocastanoideae</taxon>
        <taxon>Acereae</taxon>
        <taxon>Acer</taxon>
    </lineage>
</organism>
<feature type="compositionally biased region" description="Basic residues" evidence="1">
    <location>
        <begin position="195"/>
        <end position="204"/>
    </location>
</feature>
<name>A0AA39S0J7_ACESA</name>